<dbReference type="EMBL" id="CM018032">
    <property type="protein sequence ID" value="KAA8547296.1"/>
    <property type="molecule type" value="Genomic_DNA"/>
</dbReference>
<keyword evidence="1" id="KW-0812">Transmembrane</keyword>
<dbReference type="PANTHER" id="PTHR34262:SF1">
    <property type="entry name" value="TRANSMEMBRANE PROTEIN 220"/>
    <property type="match status" value="1"/>
</dbReference>
<evidence type="ECO:0000256" key="1">
    <source>
        <dbReference type="SAM" id="Phobius"/>
    </source>
</evidence>
<feature type="transmembrane region" description="Helical" evidence="1">
    <location>
        <begin position="18"/>
        <end position="37"/>
    </location>
</feature>
<evidence type="ECO:0000313" key="2">
    <source>
        <dbReference type="EMBL" id="KAA8547296.1"/>
    </source>
</evidence>
<gene>
    <name evidence="2" type="ORF">F0562_003840</name>
</gene>
<name>A0A5J5BXE9_9ASTE</name>
<dbReference type="AlphaFoldDB" id="A0A5J5BXE9"/>
<keyword evidence="3" id="KW-1185">Reference proteome</keyword>
<dbReference type="Pfam" id="PF15071">
    <property type="entry name" value="TMEM220"/>
    <property type="match status" value="1"/>
</dbReference>
<dbReference type="Proteomes" id="UP000325577">
    <property type="component" value="Linkage Group LG1"/>
</dbReference>
<dbReference type="OrthoDB" id="9924288at2759"/>
<organism evidence="2 3">
    <name type="scientific">Nyssa sinensis</name>
    <dbReference type="NCBI Taxonomy" id="561372"/>
    <lineage>
        <taxon>Eukaryota</taxon>
        <taxon>Viridiplantae</taxon>
        <taxon>Streptophyta</taxon>
        <taxon>Embryophyta</taxon>
        <taxon>Tracheophyta</taxon>
        <taxon>Spermatophyta</taxon>
        <taxon>Magnoliopsida</taxon>
        <taxon>eudicotyledons</taxon>
        <taxon>Gunneridae</taxon>
        <taxon>Pentapetalae</taxon>
        <taxon>asterids</taxon>
        <taxon>Cornales</taxon>
        <taxon>Nyssaceae</taxon>
        <taxon>Nyssa</taxon>
    </lineage>
</organism>
<protein>
    <submittedName>
        <fullName evidence="2">Uncharacterized protein</fullName>
    </submittedName>
</protein>
<keyword evidence="1" id="KW-0472">Membrane</keyword>
<keyword evidence="1" id="KW-1133">Transmembrane helix</keyword>
<evidence type="ECO:0000313" key="3">
    <source>
        <dbReference type="Proteomes" id="UP000325577"/>
    </source>
</evidence>
<dbReference type="PANTHER" id="PTHR34262">
    <property type="entry name" value="TRANSMEMBRANE PROTEIN 220"/>
    <property type="match status" value="1"/>
</dbReference>
<reference evidence="2 3" key="1">
    <citation type="submission" date="2019-09" db="EMBL/GenBank/DDBJ databases">
        <title>A chromosome-level genome assembly of the Chinese tupelo Nyssa sinensis.</title>
        <authorList>
            <person name="Yang X."/>
            <person name="Kang M."/>
            <person name="Yang Y."/>
            <person name="Xiong H."/>
            <person name="Wang M."/>
            <person name="Zhang Z."/>
            <person name="Wang Z."/>
            <person name="Wu H."/>
            <person name="Ma T."/>
            <person name="Liu J."/>
            <person name="Xi Z."/>
        </authorList>
    </citation>
    <scope>NUCLEOTIDE SEQUENCE [LARGE SCALE GENOMIC DNA]</scope>
    <source>
        <strain evidence="2">J267</strain>
        <tissue evidence="2">Leaf</tissue>
    </source>
</reference>
<dbReference type="InterPro" id="IPR029377">
    <property type="entry name" value="TMEM220"/>
</dbReference>
<accession>A0A5J5BXE9</accession>
<proteinExistence type="predicted"/>
<sequence length="70" mass="8026">MASLFAFSASVQFNDSDWYFWFPLYATASVVNLVNWVSRNANLGGHQLWAFLCLLCVPKKRNEVLIKQKA</sequence>